<accession>A0ABU0QWS9</accession>
<evidence type="ECO:0000313" key="4">
    <source>
        <dbReference type="Proteomes" id="UP001232755"/>
    </source>
</evidence>
<sequence length="66" mass="6616">MSAMRVAVAGAGFMAVVHTRAARGAGAHLVAAVHPDGEKGRSAAEAFGADRGYPSLDDALDHADAN</sequence>
<dbReference type="EMBL" id="JAUSYP010000001">
    <property type="protein sequence ID" value="MDQ0751847.1"/>
    <property type="molecule type" value="Genomic_DNA"/>
</dbReference>
<dbReference type="RefSeq" id="WP_307177921.1">
    <property type="nucleotide sequence ID" value="NZ_JAUSYP010000001.1"/>
</dbReference>
<dbReference type="SUPFAM" id="SSF51735">
    <property type="entry name" value="NAD(P)-binding Rossmann-fold domains"/>
    <property type="match status" value="1"/>
</dbReference>
<evidence type="ECO:0000313" key="3">
    <source>
        <dbReference type="EMBL" id="MDQ0751847.1"/>
    </source>
</evidence>
<feature type="region of interest" description="Disordered" evidence="1">
    <location>
        <begin position="35"/>
        <end position="66"/>
    </location>
</feature>
<keyword evidence="4" id="KW-1185">Reference proteome</keyword>
<dbReference type="Pfam" id="PF01408">
    <property type="entry name" value="GFO_IDH_MocA"/>
    <property type="match status" value="1"/>
</dbReference>
<dbReference type="Proteomes" id="UP001232755">
    <property type="component" value="Unassembled WGS sequence"/>
</dbReference>
<dbReference type="Gene3D" id="3.40.50.720">
    <property type="entry name" value="NAD(P)-binding Rossmann-like Domain"/>
    <property type="match status" value="1"/>
</dbReference>
<dbReference type="InterPro" id="IPR000683">
    <property type="entry name" value="Gfo/Idh/MocA-like_OxRdtase_N"/>
</dbReference>
<evidence type="ECO:0000259" key="2">
    <source>
        <dbReference type="Pfam" id="PF01408"/>
    </source>
</evidence>
<gene>
    <name evidence="3" type="ORF">QF034_006078</name>
</gene>
<evidence type="ECO:0000256" key="1">
    <source>
        <dbReference type="SAM" id="MobiDB-lite"/>
    </source>
</evidence>
<proteinExistence type="predicted"/>
<reference evidence="3 4" key="1">
    <citation type="submission" date="2023-07" db="EMBL/GenBank/DDBJ databases">
        <title>Comparative genomics of wheat-associated soil bacteria to identify genetic determinants of phenazine resistance.</title>
        <authorList>
            <person name="Mouncey N."/>
        </authorList>
    </citation>
    <scope>NUCLEOTIDE SEQUENCE [LARGE SCALE GENOMIC DNA]</scope>
    <source>
        <strain evidence="3 4">B3I12</strain>
    </source>
</reference>
<name>A0ABU0QWS9_9ACTN</name>
<comment type="caution">
    <text evidence="3">The sequence shown here is derived from an EMBL/GenBank/DDBJ whole genome shotgun (WGS) entry which is preliminary data.</text>
</comment>
<feature type="domain" description="Gfo/Idh/MocA-like oxidoreductase N-terminal" evidence="2">
    <location>
        <begin position="4"/>
        <end position="63"/>
    </location>
</feature>
<dbReference type="InterPro" id="IPR036291">
    <property type="entry name" value="NAD(P)-bd_dom_sf"/>
</dbReference>
<protein>
    <submittedName>
        <fullName evidence="3">Dehydrogenase</fullName>
    </submittedName>
</protein>
<organism evidence="3 4">
    <name type="scientific">Streptomyces africanus</name>
    <dbReference type="NCBI Taxonomy" id="231024"/>
    <lineage>
        <taxon>Bacteria</taxon>
        <taxon>Bacillati</taxon>
        <taxon>Actinomycetota</taxon>
        <taxon>Actinomycetes</taxon>
        <taxon>Kitasatosporales</taxon>
        <taxon>Streptomycetaceae</taxon>
        <taxon>Streptomyces</taxon>
    </lineage>
</organism>